<protein>
    <submittedName>
        <fullName evidence="1">Uncharacterized protein</fullName>
    </submittedName>
</protein>
<dbReference type="EMBL" id="JACEEZ010007058">
    <property type="protein sequence ID" value="KAG0724349.1"/>
    <property type="molecule type" value="Genomic_DNA"/>
</dbReference>
<dbReference type="OrthoDB" id="7787442at2759"/>
<comment type="caution">
    <text evidence="1">The sequence shown here is derived from an EMBL/GenBank/DDBJ whole genome shotgun (WGS) entry which is preliminary data.</text>
</comment>
<proteinExistence type="predicted"/>
<keyword evidence="2" id="KW-1185">Reference proteome</keyword>
<accession>A0A8J4YJ66</accession>
<dbReference type="Proteomes" id="UP000770661">
    <property type="component" value="Unassembled WGS sequence"/>
</dbReference>
<evidence type="ECO:0000313" key="1">
    <source>
        <dbReference type="EMBL" id="KAG0724349.1"/>
    </source>
</evidence>
<gene>
    <name evidence="1" type="ORF">GWK47_040789</name>
</gene>
<sequence>MRSIARELHVSEGTLRKCVQEDIRYKSYKMRKGQLLSAKMQENHFKKSKRMLNKLKHPLEKDMLWFFSDKKNSAGTKPTTLRTAGGWLSRPKGCVKGHANQVSCNCHGVWGSLQQGPKSMPQFFFPQGLRVNTQVYSTSCRPMEAVD</sequence>
<evidence type="ECO:0000313" key="2">
    <source>
        <dbReference type="Proteomes" id="UP000770661"/>
    </source>
</evidence>
<name>A0A8J4YJ66_CHIOP</name>
<reference evidence="1" key="1">
    <citation type="submission" date="2020-07" db="EMBL/GenBank/DDBJ databases">
        <title>The High-quality genome of the commercially important snow crab, Chionoecetes opilio.</title>
        <authorList>
            <person name="Jeong J.-H."/>
            <person name="Ryu S."/>
        </authorList>
    </citation>
    <scope>NUCLEOTIDE SEQUENCE</scope>
    <source>
        <strain evidence="1">MADBK_172401_WGS</strain>
        <tissue evidence="1">Digestive gland</tissue>
    </source>
</reference>
<organism evidence="1 2">
    <name type="scientific">Chionoecetes opilio</name>
    <name type="common">Atlantic snow crab</name>
    <name type="synonym">Cancer opilio</name>
    <dbReference type="NCBI Taxonomy" id="41210"/>
    <lineage>
        <taxon>Eukaryota</taxon>
        <taxon>Metazoa</taxon>
        <taxon>Ecdysozoa</taxon>
        <taxon>Arthropoda</taxon>
        <taxon>Crustacea</taxon>
        <taxon>Multicrustacea</taxon>
        <taxon>Malacostraca</taxon>
        <taxon>Eumalacostraca</taxon>
        <taxon>Eucarida</taxon>
        <taxon>Decapoda</taxon>
        <taxon>Pleocyemata</taxon>
        <taxon>Brachyura</taxon>
        <taxon>Eubrachyura</taxon>
        <taxon>Majoidea</taxon>
        <taxon>Majidae</taxon>
        <taxon>Chionoecetes</taxon>
    </lineage>
</organism>
<dbReference type="AlphaFoldDB" id="A0A8J4YJ66"/>